<keyword evidence="4 6" id="KW-1133">Transmembrane helix</keyword>
<dbReference type="OrthoDB" id="3349406at2"/>
<reference evidence="7 8" key="1">
    <citation type="journal article" date="2013" name="Int. J. Syst. Evol. Microbiol.">
        <title>Ilumatobacter nonamiense sp. nov. and Ilumatobacter coccineum sp. nov., isolated from seashore sand.</title>
        <authorList>
            <person name="Matsumoto A."/>
            <person name="Kasai H."/>
            <person name="Matsuo Y."/>
            <person name="Shizuri Y."/>
            <person name="Ichikawa N."/>
            <person name="Fujita N."/>
            <person name="Omura S."/>
            <person name="Takahashi Y."/>
        </authorList>
    </citation>
    <scope>NUCLEOTIDE SEQUENCE [LARGE SCALE GENOMIC DNA]</scope>
    <source>
        <strain evidence="8">NBRC 103263 / KCTC 29153 / YM16-304</strain>
    </source>
</reference>
<dbReference type="KEGG" id="aym:YM304_36480"/>
<keyword evidence="2" id="KW-1003">Cell membrane</keyword>
<protein>
    <submittedName>
        <fullName evidence="7">Uncharacterized protein</fullName>
    </submittedName>
</protein>
<evidence type="ECO:0000256" key="5">
    <source>
        <dbReference type="ARBA" id="ARBA00023136"/>
    </source>
</evidence>
<dbReference type="AlphaFoldDB" id="A0A6C7ED90"/>
<dbReference type="Pfam" id="PF03631">
    <property type="entry name" value="Virul_fac_BrkB"/>
    <property type="match status" value="1"/>
</dbReference>
<keyword evidence="8" id="KW-1185">Reference proteome</keyword>
<dbReference type="PIRSF" id="PIRSF035875">
    <property type="entry name" value="RNase_BN"/>
    <property type="match status" value="1"/>
</dbReference>
<organism evidence="7 8">
    <name type="scientific">Ilumatobacter coccineus (strain NBRC 103263 / KCTC 29153 / YM16-304)</name>
    <dbReference type="NCBI Taxonomy" id="1313172"/>
    <lineage>
        <taxon>Bacteria</taxon>
        <taxon>Bacillati</taxon>
        <taxon>Actinomycetota</taxon>
        <taxon>Acidimicrobiia</taxon>
        <taxon>Acidimicrobiales</taxon>
        <taxon>Ilumatobacteraceae</taxon>
        <taxon>Ilumatobacter</taxon>
    </lineage>
</organism>
<dbReference type="GO" id="GO:0005886">
    <property type="term" value="C:plasma membrane"/>
    <property type="evidence" value="ECO:0007669"/>
    <property type="project" value="UniProtKB-SubCell"/>
</dbReference>
<gene>
    <name evidence="7" type="ORF">YM304_36480</name>
</gene>
<keyword evidence="3 6" id="KW-0812">Transmembrane</keyword>
<dbReference type="Proteomes" id="UP000011863">
    <property type="component" value="Chromosome"/>
</dbReference>
<feature type="transmembrane region" description="Helical" evidence="6">
    <location>
        <begin position="206"/>
        <end position="224"/>
    </location>
</feature>
<feature type="transmembrane region" description="Helical" evidence="6">
    <location>
        <begin position="144"/>
        <end position="166"/>
    </location>
</feature>
<dbReference type="RefSeq" id="WP_015443209.1">
    <property type="nucleotide sequence ID" value="NC_020520.1"/>
</dbReference>
<dbReference type="PANTHER" id="PTHR30213:SF1">
    <property type="entry name" value="INNER MEMBRANE PROTEIN YHJD"/>
    <property type="match status" value="1"/>
</dbReference>
<accession>A0A6C7ED90</accession>
<dbReference type="PANTHER" id="PTHR30213">
    <property type="entry name" value="INNER MEMBRANE PROTEIN YHJD"/>
    <property type="match status" value="1"/>
</dbReference>
<evidence type="ECO:0000313" key="8">
    <source>
        <dbReference type="Proteomes" id="UP000011863"/>
    </source>
</evidence>
<evidence type="ECO:0000256" key="4">
    <source>
        <dbReference type="ARBA" id="ARBA00022989"/>
    </source>
</evidence>
<evidence type="ECO:0000256" key="6">
    <source>
        <dbReference type="SAM" id="Phobius"/>
    </source>
</evidence>
<keyword evidence="5 6" id="KW-0472">Membrane</keyword>
<evidence type="ECO:0000256" key="1">
    <source>
        <dbReference type="ARBA" id="ARBA00004651"/>
    </source>
</evidence>
<dbReference type="InterPro" id="IPR017039">
    <property type="entry name" value="Virul_fac_BrkB"/>
</dbReference>
<feature type="transmembrane region" description="Helical" evidence="6">
    <location>
        <begin position="244"/>
        <end position="264"/>
    </location>
</feature>
<dbReference type="EMBL" id="AP012057">
    <property type="protein sequence ID" value="BAN03962.1"/>
    <property type="molecule type" value="Genomic_DNA"/>
</dbReference>
<evidence type="ECO:0000313" key="7">
    <source>
        <dbReference type="EMBL" id="BAN03962.1"/>
    </source>
</evidence>
<comment type="subcellular location">
    <subcellularLocation>
        <location evidence="1">Cell membrane</location>
        <topology evidence="1">Multi-pass membrane protein</topology>
    </subcellularLocation>
</comment>
<proteinExistence type="predicted"/>
<feature type="transmembrane region" description="Helical" evidence="6">
    <location>
        <begin position="98"/>
        <end position="123"/>
    </location>
</feature>
<feature type="transmembrane region" description="Helical" evidence="6">
    <location>
        <begin position="172"/>
        <end position="194"/>
    </location>
</feature>
<feature type="transmembrane region" description="Helical" evidence="6">
    <location>
        <begin position="40"/>
        <end position="64"/>
    </location>
</feature>
<name>A0A6C7ED90_ILUCY</name>
<evidence type="ECO:0000256" key="3">
    <source>
        <dbReference type="ARBA" id="ARBA00022692"/>
    </source>
</evidence>
<evidence type="ECO:0000256" key="2">
    <source>
        <dbReference type="ARBA" id="ARBA00022475"/>
    </source>
</evidence>
<sequence length="291" mass="31275">MAWTTSDRVMALRERWRPFDVFAEMMDGWRRHLSGRNASLLAFFAFLSIFPLLLAVTTILGFVLEDNDELRERLVNGALKDIPGLGADLAEGTISGNVWALVIGLLSALWSSTKAFVGLQGALDDTWEVDVDDRAGLPVLRGRALLGILFLGGAQIGSIVVATIVNAAGLPIIGNVALIAGTVVINIVVIGAMYRFLTSASPTWRDVWPGALIAGTVFTLLQHFGTTIVKNITENAGDTYGQFALVLGIVTWLSLVAITTLMCAELNAARVRLARGTLDDLGPEFDLPIRA</sequence>